<feature type="region of interest" description="Disordered" evidence="1">
    <location>
        <begin position="68"/>
        <end position="92"/>
    </location>
</feature>
<accession>A0A5C1AA64</accession>
<dbReference type="InterPro" id="IPR013783">
    <property type="entry name" value="Ig-like_fold"/>
</dbReference>
<protein>
    <recommendedName>
        <fullName evidence="2">DUF11 domain-containing protein</fullName>
    </recommendedName>
</protein>
<dbReference type="NCBIfam" id="TIGR01451">
    <property type="entry name" value="B_ant_repeat"/>
    <property type="match status" value="2"/>
</dbReference>
<feature type="region of interest" description="Disordered" evidence="1">
    <location>
        <begin position="156"/>
        <end position="203"/>
    </location>
</feature>
<dbReference type="Pfam" id="PF01345">
    <property type="entry name" value="DUF11"/>
    <property type="match status" value="4"/>
</dbReference>
<sequence length="706" mass="72540">MRIRKFWVALPTLAVGALGSTTMTSWLGAQEPGQYGYYPSKVSPSQPGLVPGTAAPAPVPATTGAPTVNGQPVNWAPPKPKLTSPVTAGPTPDMVQVPVRQVSGTRPDASAVRQAGGSEPIAISPPKLAADPIIATPIVTPPLTVLPTAVPAPGPVGSPLPPPKLSVESSLPDIKPEPRPLTFTPPAAAGPTMLKPPPAPPALSTAPVPATLPAVPTTLAGAANPAPTSFPIAGLATRSTPSVVLEEVAPESVSVNQPLTYELVVRNTGSTAVANVRVEDEPSAGAKYMSSEPAAEQAAGKLVWQLGTLDAGAEKRIKVTIKPADEGEVRSRAVLSFSAATEARVKVTRPKINLAMSAVEASRVGDEIAFTIRVSNTGSGAASKMQLQANLSDGLNHAQGSVIETDLANLPAGESRTLTLRTLATKSGSQTCSLSVVADGNPAETSKATVAVVEPMLSAKVTGPGKCLVRSEPEFKIELSNPGSAATEPVQAWASIPEGFEFVSATDSGTFNGTNRTVAWKLSNLAVGGKKEVAIKLRATGIVDGSVKVQAQASSAEVPETGVTPASARVARTIEAKAEGAIKAEGVAALRFEVLDVEDPVEVGKEAVYEIKVVNQGTAPCTNVQVIATLADGTSATGANGPTQARGQGQQVTFDALATLETKKEAVFKVKVKGGTAGDQRFRVQLVCDQIKTPIAKEESTRFYKD</sequence>
<dbReference type="PANTHER" id="PTHR34819">
    <property type="entry name" value="LARGE CYSTEINE-RICH PERIPLASMIC PROTEIN OMCB"/>
    <property type="match status" value="1"/>
</dbReference>
<dbReference type="InterPro" id="IPR001434">
    <property type="entry name" value="OmcB-like_DUF11"/>
</dbReference>
<gene>
    <name evidence="3" type="ORF">PX52LOC_00798</name>
</gene>
<dbReference type="Gene3D" id="2.60.40.10">
    <property type="entry name" value="Immunoglobulins"/>
    <property type="match status" value="3"/>
</dbReference>
<dbReference type="PANTHER" id="PTHR34819:SF3">
    <property type="entry name" value="CELL SURFACE PROTEIN"/>
    <property type="match status" value="1"/>
</dbReference>
<dbReference type="EMBL" id="CP042425">
    <property type="protein sequence ID" value="QEL13938.1"/>
    <property type="molecule type" value="Genomic_DNA"/>
</dbReference>
<dbReference type="AlphaFoldDB" id="A0A5C1AA64"/>
<dbReference type="Proteomes" id="UP000324974">
    <property type="component" value="Chromosome"/>
</dbReference>
<evidence type="ECO:0000256" key="1">
    <source>
        <dbReference type="SAM" id="MobiDB-lite"/>
    </source>
</evidence>
<organism evidence="3 4">
    <name type="scientific">Limnoglobus roseus</name>
    <dbReference type="NCBI Taxonomy" id="2598579"/>
    <lineage>
        <taxon>Bacteria</taxon>
        <taxon>Pseudomonadati</taxon>
        <taxon>Planctomycetota</taxon>
        <taxon>Planctomycetia</taxon>
        <taxon>Gemmatales</taxon>
        <taxon>Gemmataceae</taxon>
        <taxon>Limnoglobus</taxon>
    </lineage>
</organism>
<feature type="domain" description="DUF11" evidence="2">
    <location>
        <begin position="468"/>
        <end position="559"/>
    </location>
</feature>
<evidence type="ECO:0000313" key="3">
    <source>
        <dbReference type="EMBL" id="QEL13938.1"/>
    </source>
</evidence>
<keyword evidence="4" id="KW-1185">Reference proteome</keyword>
<evidence type="ECO:0000313" key="4">
    <source>
        <dbReference type="Proteomes" id="UP000324974"/>
    </source>
</evidence>
<evidence type="ECO:0000259" key="2">
    <source>
        <dbReference type="Pfam" id="PF01345"/>
    </source>
</evidence>
<proteinExistence type="predicted"/>
<dbReference type="InterPro" id="IPR047589">
    <property type="entry name" value="DUF11_rpt"/>
</dbReference>
<dbReference type="OrthoDB" id="282600at2"/>
<dbReference type="RefSeq" id="WP_149108866.1">
    <property type="nucleotide sequence ID" value="NZ_CP042425.1"/>
</dbReference>
<feature type="domain" description="DUF11" evidence="2">
    <location>
        <begin position="600"/>
        <end position="679"/>
    </location>
</feature>
<dbReference type="KEGG" id="lrs:PX52LOC_00798"/>
<dbReference type="InterPro" id="IPR051172">
    <property type="entry name" value="Chlamydia_OmcB"/>
</dbReference>
<feature type="domain" description="DUF11" evidence="2">
    <location>
        <begin position="246"/>
        <end position="335"/>
    </location>
</feature>
<reference evidence="4" key="1">
    <citation type="submission" date="2019-08" db="EMBL/GenBank/DDBJ databases">
        <title>Limnoglobus roseus gen. nov., sp. nov., a novel freshwater planctomycete with a giant genome from the family Gemmataceae.</title>
        <authorList>
            <person name="Kulichevskaya I.S."/>
            <person name="Naumoff D.G."/>
            <person name="Miroshnikov K."/>
            <person name="Ivanova A."/>
            <person name="Philippov D.A."/>
            <person name="Hakobyan A."/>
            <person name="Rijpstra I.C."/>
            <person name="Sinninghe Damste J.S."/>
            <person name="Liesack W."/>
            <person name="Dedysh S.N."/>
        </authorList>
    </citation>
    <scope>NUCLEOTIDE SEQUENCE [LARGE SCALE GENOMIC DNA]</scope>
    <source>
        <strain evidence="4">PX52</strain>
    </source>
</reference>
<feature type="domain" description="DUF11" evidence="2">
    <location>
        <begin position="361"/>
        <end position="442"/>
    </location>
</feature>
<name>A0A5C1AA64_9BACT</name>